<gene>
    <name evidence="2" type="ORF">NDU88_005175</name>
</gene>
<reference evidence="2" key="1">
    <citation type="journal article" date="2022" name="bioRxiv">
        <title>Sequencing and chromosome-scale assembly of the giantPleurodeles waltlgenome.</title>
        <authorList>
            <person name="Brown T."/>
            <person name="Elewa A."/>
            <person name="Iarovenko S."/>
            <person name="Subramanian E."/>
            <person name="Araus A.J."/>
            <person name="Petzold A."/>
            <person name="Susuki M."/>
            <person name="Suzuki K.-i.T."/>
            <person name="Hayashi T."/>
            <person name="Toyoda A."/>
            <person name="Oliveira C."/>
            <person name="Osipova E."/>
            <person name="Leigh N.D."/>
            <person name="Simon A."/>
            <person name="Yun M.H."/>
        </authorList>
    </citation>
    <scope>NUCLEOTIDE SEQUENCE</scope>
    <source>
        <strain evidence="2">20211129_DDA</strain>
        <tissue evidence="2">Liver</tissue>
    </source>
</reference>
<name>A0AAV7L429_PLEWA</name>
<evidence type="ECO:0000313" key="2">
    <source>
        <dbReference type="EMBL" id="KAJ1085039.1"/>
    </source>
</evidence>
<feature type="region of interest" description="Disordered" evidence="1">
    <location>
        <begin position="290"/>
        <end position="314"/>
    </location>
</feature>
<keyword evidence="3" id="KW-1185">Reference proteome</keyword>
<evidence type="ECO:0000313" key="3">
    <source>
        <dbReference type="Proteomes" id="UP001066276"/>
    </source>
</evidence>
<comment type="caution">
    <text evidence="2">The sequence shown here is derived from an EMBL/GenBank/DDBJ whole genome shotgun (WGS) entry which is preliminary data.</text>
</comment>
<feature type="region of interest" description="Disordered" evidence="1">
    <location>
        <begin position="61"/>
        <end position="90"/>
    </location>
</feature>
<dbReference type="AlphaFoldDB" id="A0AAV7L429"/>
<proteinExistence type="predicted"/>
<organism evidence="2 3">
    <name type="scientific">Pleurodeles waltl</name>
    <name type="common">Iberian ribbed newt</name>
    <dbReference type="NCBI Taxonomy" id="8319"/>
    <lineage>
        <taxon>Eukaryota</taxon>
        <taxon>Metazoa</taxon>
        <taxon>Chordata</taxon>
        <taxon>Craniata</taxon>
        <taxon>Vertebrata</taxon>
        <taxon>Euteleostomi</taxon>
        <taxon>Amphibia</taxon>
        <taxon>Batrachia</taxon>
        <taxon>Caudata</taxon>
        <taxon>Salamandroidea</taxon>
        <taxon>Salamandridae</taxon>
        <taxon>Pleurodelinae</taxon>
        <taxon>Pleurodeles</taxon>
    </lineage>
</organism>
<sequence>MVRGWRCRRAGAGMLWWHPEAGRGGVQVAPVARTHPVGVSPGTRVGGAQGPPLELRLAQGDSAGALPGTGGSRWHSEAEAAPPPHPLPCPGLQRPIRLFCVYKSRLVRAASPAPTSLGIHAPRSPPPTRRETEGEGGDSGAGEAGTAGGGEPGTQRRGAPRHMGEGVHRGAPRGKRPRCSQAHGWCRSSLAPWAEHRVLKDEGQLWALKCGRREKEHTRVGVWEQHNTPVRPETGPKAPGGGDAGQCRGRRAHLERLWQLDTPEVHVDTMMATFTVCFYMHETHFSLAAEPSRGEGGADSCAPRGGGSGSGRRALRCSEGAVAGQWHARARSKQTDAAGMGAVLGEQRLACNSRGHLKCPVNILGVFVARLYAGRAQIQMKLHIWGLFLAKLISCVQE</sequence>
<feature type="compositionally biased region" description="Gly residues" evidence="1">
    <location>
        <begin position="137"/>
        <end position="152"/>
    </location>
</feature>
<dbReference type="EMBL" id="JANPWB010000016">
    <property type="protein sequence ID" value="KAJ1085039.1"/>
    <property type="molecule type" value="Genomic_DNA"/>
</dbReference>
<accession>A0AAV7L429</accession>
<feature type="region of interest" description="Disordered" evidence="1">
    <location>
        <begin position="227"/>
        <end position="247"/>
    </location>
</feature>
<feature type="region of interest" description="Disordered" evidence="1">
    <location>
        <begin position="113"/>
        <end position="181"/>
    </location>
</feature>
<protein>
    <submittedName>
        <fullName evidence="2">Uncharacterized protein</fullName>
    </submittedName>
</protein>
<evidence type="ECO:0000256" key="1">
    <source>
        <dbReference type="SAM" id="MobiDB-lite"/>
    </source>
</evidence>
<dbReference type="Proteomes" id="UP001066276">
    <property type="component" value="Chromosome 12"/>
</dbReference>